<feature type="transmembrane region" description="Helical" evidence="9">
    <location>
        <begin position="51"/>
        <end position="73"/>
    </location>
</feature>
<keyword evidence="8 9" id="KW-0472">Membrane</keyword>
<accession>A0A7X1Z795</accession>
<name>A0A7X1Z795_9LACT</name>
<comment type="caution">
    <text evidence="12">The sequence shown here is derived from an EMBL/GenBank/DDBJ whole genome shotgun (WGS) entry which is preliminary data.</text>
</comment>
<dbReference type="Pfam" id="PF00005">
    <property type="entry name" value="ABC_tran"/>
    <property type="match status" value="1"/>
</dbReference>
<evidence type="ECO:0000256" key="2">
    <source>
        <dbReference type="ARBA" id="ARBA00022448"/>
    </source>
</evidence>
<dbReference type="InterPro" id="IPR011527">
    <property type="entry name" value="ABC1_TM_dom"/>
</dbReference>
<dbReference type="GO" id="GO:0005524">
    <property type="term" value="F:ATP binding"/>
    <property type="evidence" value="ECO:0007669"/>
    <property type="project" value="UniProtKB-KW"/>
</dbReference>
<dbReference type="PANTHER" id="PTHR43394">
    <property type="entry name" value="ATP-DEPENDENT PERMEASE MDL1, MITOCHONDRIAL"/>
    <property type="match status" value="1"/>
</dbReference>
<dbReference type="EMBL" id="WITJ01000001">
    <property type="protein sequence ID" value="MQW38494.1"/>
    <property type="molecule type" value="Genomic_DNA"/>
</dbReference>
<dbReference type="Gene3D" id="1.20.1560.10">
    <property type="entry name" value="ABC transporter type 1, transmembrane domain"/>
    <property type="match status" value="1"/>
</dbReference>
<dbReference type="OrthoDB" id="9770415at2"/>
<evidence type="ECO:0000313" key="12">
    <source>
        <dbReference type="EMBL" id="MQW38494.1"/>
    </source>
</evidence>
<keyword evidence="5" id="KW-0547">Nucleotide-binding</keyword>
<comment type="subcellular location">
    <subcellularLocation>
        <location evidence="1">Cell membrane</location>
        <topology evidence="1">Multi-pass membrane protein</topology>
    </subcellularLocation>
</comment>
<evidence type="ECO:0000256" key="7">
    <source>
        <dbReference type="ARBA" id="ARBA00022989"/>
    </source>
</evidence>
<keyword evidence="4 9" id="KW-0812">Transmembrane</keyword>
<dbReference type="Pfam" id="PF00664">
    <property type="entry name" value="ABC_membrane"/>
    <property type="match status" value="1"/>
</dbReference>
<dbReference type="PANTHER" id="PTHR43394:SF1">
    <property type="entry name" value="ATP-BINDING CASSETTE SUB-FAMILY B MEMBER 10, MITOCHONDRIAL"/>
    <property type="match status" value="1"/>
</dbReference>
<organism evidence="12 13">
    <name type="scientific">Lactococcus hircilactis</name>
    <dbReference type="NCBI Taxonomy" id="1494462"/>
    <lineage>
        <taxon>Bacteria</taxon>
        <taxon>Bacillati</taxon>
        <taxon>Bacillota</taxon>
        <taxon>Bacilli</taxon>
        <taxon>Lactobacillales</taxon>
        <taxon>Streptococcaceae</taxon>
        <taxon>Lactococcus</taxon>
    </lineage>
</organism>
<dbReference type="PROSITE" id="PS50929">
    <property type="entry name" value="ABC_TM1F"/>
    <property type="match status" value="1"/>
</dbReference>
<reference evidence="12 13" key="1">
    <citation type="submission" date="2019-10" db="EMBL/GenBank/DDBJ databases">
        <authorList>
            <person name="Dong K."/>
        </authorList>
    </citation>
    <scope>NUCLEOTIDE SEQUENCE [LARGE SCALE GENOMIC DNA]</scope>
    <source>
        <strain evidence="12 13">DSM 28960</strain>
    </source>
</reference>
<sequence length="606" mass="68391">MKIFKELWWFFKSEKKGYGIGLFALFMVSLTHLVPPLIIGKLIDAIVKHKLNWSVLTIYLSVLLLTAAFEYAFRYIWSTNIWGEAFKLEKIMRAKLFEHFLKMDTFFYQKNRTGDLMAHATNDLSAIQEVAGLGVLTWADSVMTGGTTIIAMLLFIDWRLTIIAILPLPLLAVVSKTLGDHIHESFEKAQETFSEMNDKVQESITGMKAIKSFGEEEQDKADFQEKLDHIDQAFVKVNRIDSMYDPLITFIVGISYTLTILLGGYYVVHQVLSLGQLVSFMTYIGNLVWPMFAIGLLFNVMERGRASYSRVDKLLHQEAQSKTSDGTLLMPEEGKLVFDVHHFSYPDEEKIRINQLKFELESGNLIGLVGRTGAGKSSIIKLLMREFDHYDGEISYAGQSIKKYQLDEYLTSIGYVPQEHFLFSMSVFDNIRFGKADASQEEVTRAAKLAGIHEDIIEFSNGYDTLVGERGVSLSGGQKQRLSIARALLVEPKILILDDALSAVDAKTEHIILTNLKKQKHAFATIIVSHRLSSVMEADEILVLDSGHVAERGKHEALVKNEGWYSKMWQMQQIESHLSASSALTKSDLTPLSVLTENERSLSNGK</sequence>
<dbReference type="InterPro" id="IPR003439">
    <property type="entry name" value="ABC_transporter-like_ATP-bd"/>
</dbReference>
<feature type="transmembrane region" description="Helical" evidence="9">
    <location>
        <begin position="280"/>
        <end position="300"/>
    </location>
</feature>
<evidence type="ECO:0000259" key="11">
    <source>
        <dbReference type="PROSITE" id="PS50929"/>
    </source>
</evidence>
<dbReference type="Gene3D" id="3.40.50.300">
    <property type="entry name" value="P-loop containing nucleotide triphosphate hydrolases"/>
    <property type="match status" value="1"/>
</dbReference>
<protein>
    <submittedName>
        <fullName evidence="12">ATP-binding cassette domain-containing protein</fullName>
    </submittedName>
</protein>
<dbReference type="PROSITE" id="PS00211">
    <property type="entry name" value="ABC_TRANSPORTER_1"/>
    <property type="match status" value="1"/>
</dbReference>
<evidence type="ECO:0000256" key="9">
    <source>
        <dbReference type="SAM" id="Phobius"/>
    </source>
</evidence>
<dbReference type="FunFam" id="3.40.50.300:FF:000221">
    <property type="entry name" value="Multidrug ABC transporter ATP-binding protein"/>
    <property type="match status" value="1"/>
</dbReference>
<keyword evidence="7 9" id="KW-1133">Transmembrane helix</keyword>
<evidence type="ECO:0000259" key="10">
    <source>
        <dbReference type="PROSITE" id="PS50893"/>
    </source>
</evidence>
<dbReference type="FunFam" id="1.20.1560.10:FF:000011">
    <property type="entry name" value="Multidrug ABC transporter ATP-binding protein"/>
    <property type="match status" value="1"/>
</dbReference>
<evidence type="ECO:0000256" key="3">
    <source>
        <dbReference type="ARBA" id="ARBA00022475"/>
    </source>
</evidence>
<dbReference type="InterPro" id="IPR017871">
    <property type="entry name" value="ABC_transporter-like_CS"/>
</dbReference>
<dbReference type="InterPro" id="IPR003593">
    <property type="entry name" value="AAA+_ATPase"/>
</dbReference>
<dbReference type="SUPFAM" id="SSF52540">
    <property type="entry name" value="P-loop containing nucleoside triphosphate hydrolases"/>
    <property type="match status" value="1"/>
</dbReference>
<feature type="transmembrane region" description="Helical" evidence="9">
    <location>
        <begin position="247"/>
        <end position="268"/>
    </location>
</feature>
<proteinExistence type="predicted"/>
<gene>
    <name evidence="12" type="ORF">GHI93_00825</name>
</gene>
<dbReference type="RefSeq" id="WP_153494711.1">
    <property type="nucleotide sequence ID" value="NZ_CAXYUY010000015.1"/>
</dbReference>
<keyword evidence="13" id="KW-1185">Reference proteome</keyword>
<keyword evidence="3" id="KW-1003">Cell membrane</keyword>
<dbReference type="PROSITE" id="PS50893">
    <property type="entry name" value="ABC_TRANSPORTER_2"/>
    <property type="match status" value="1"/>
</dbReference>
<evidence type="ECO:0000313" key="13">
    <source>
        <dbReference type="Proteomes" id="UP000439550"/>
    </source>
</evidence>
<dbReference type="SMART" id="SM00382">
    <property type="entry name" value="AAA"/>
    <property type="match status" value="1"/>
</dbReference>
<dbReference type="InterPro" id="IPR039421">
    <property type="entry name" value="Type_1_exporter"/>
</dbReference>
<dbReference type="Proteomes" id="UP000439550">
    <property type="component" value="Unassembled WGS sequence"/>
</dbReference>
<feature type="domain" description="ABC transmembrane type-1" evidence="11">
    <location>
        <begin position="20"/>
        <end position="303"/>
    </location>
</feature>
<evidence type="ECO:0000256" key="5">
    <source>
        <dbReference type="ARBA" id="ARBA00022741"/>
    </source>
</evidence>
<dbReference type="GO" id="GO:0005886">
    <property type="term" value="C:plasma membrane"/>
    <property type="evidence" value="ECO:0007669"/>
    <property type="project" value="UniProtKB-SubCell"/>
</dbReference>
<dbReference type="CDD" id="cd18541">
    <property type="entry name" value="ABC_6TM_TmrB_like"/>
    <property type="match status" value="1"/>
</dbReference>
<evidence type="ECO:0000256" key="4">
    <source>
        <dbReference type="ARBA" id="ARBA00022692"/>
    </source>
</evidence>
<dbReference type="InterPro" id="IPR036640">
    <property type="entry name" value="ABC1_TM_sf"/>
</dbReference>
<dbReference type="SUPFAM" id="SSF90123">
    <property type="entry name" value="ABC transporter transmembrane region"/>
    <property type="match status" value="1"/>
</dbReference>
<feature type="domain" description="ABC transporter" evidence="10">
    <location>
        <begin position="338"/>
        <end position="571"/>
    </location>
</feature>
<dbReference type="InterPro" id="IPR027417">
    <property type="entry name" value="P-loop_NTPase"/>
</dbReference>
<dbReference type="AlphaFoldDB" id="A0A7X1Z795"/>
<keyword evidence="2" id="KW-0813">Transport</keyword>
<evidence type="ECO:0000256" key="6">
    <source>
        <dbReference type="ARBA" id="ARBA00022840"/>
    </source>
</evidence>
<keyword evidence="6 12" id="KW-0067">ATP-binding</keyword>
<dbReference type="GO" id="GO:0016887">
    <property type="term" value="F:ATP hydrolysis activity"/>
    <property type="evidence" value="ECO:0007669"/>
    <property type="project" value="InterPro"/>
</dbReference>
<feature type="transmembrane region" description="Helical" evidence="9">
    <location>
        <begin position="20"/>
        <end position="39"/>
    </location>
</feature>
<evidence type="ECO:0000256" key="8">
    <source>
        <dbReference type="ARBA" id="ARBA00023136"/>
    </source>
</evidence>
<dbReference type="GO" id="GO:0015421">
    <property type="term" value="F:ABC-type oligopeptide transporter activity"/>
    <property type="evidence" value="ECO:0007669"/>
    <property type="project" value="TreeGrafter"/>
</dbReference>
<evidence type="ECO:0000256" key="1">
    <source>
        <dbReference type="ARBA" id="ARBA00004651"/>
    </source>
</evidence>